<dbReference type="Pfam" id="PF00324">
    <property type="entry name" value="AA_permease"/>
    <property type="match status" value="1"/>
</dbReference>
<feature type="transmembrane region" description="Helical" evidence="7">
    <location>
        <begin position="308"/>
        <end position="329"/>
    </location>
</feature>
<feature type="transmembrane region" description="Helical" evidence="7">
    <location>
        <begin position="356"/>
        <end position="377"/>
    </location>
</feature>
<feature type="transmembrane region" description="Helical" evidence="7">
    <location>
        <begin position="181"/>
        <end position="199"/>
    </location>
</feature>
<feature type="compositionally biased region" description="Polar residues" evidence="6">
    <location>
        <begin position="529"/>
        <end position="550"/>
    </location>
</feature>
<protein>
    <recommendedName>
        <fullName evidence="12">Zn(2)-C6 fungal-type domain-containing protein</fullName>
    </recommendedName>
</protein>
<dbReference type="Gene3D" id="1.20.1740.10">
    <property type="entry name" value="Amino acid/polyamine transporter I"/>
    <property type="match status" value="1"/>
</dbReference>
<evidence type="ECO:0000313" key="10">
    <source>
        <dbReference type="EMBL" id="PCD30346.1"/>
    </source>
</evidence>
<dbReference type="InterPro" id="IPR050524">
    <property type="entry name" value="APC_YAT"/>
</dbReference>
<dbReference type="InterPro" id="IPR036864">
    <property type="entry name" value="Zn2-C6_fun-type_DNA-bd_sf"/>
</dbReference>
<keyword evidence="2 7" id="KW-0812">Transmembrane</keyword>
<proteinExistence type="predicted"/>
<dbReference type="AlphaFoldDB" id="A0A2H3GJG3"/>
<evidence type="ECO:0000256" key="7">
    <source>
        <dbReference type="SAM" id="Phobius"/>
    </source>
</evidence>
<feature type="transmembrane region" description="Helical" evidence="7">
    <location>
        <begin position="91"/>
        <end position="110"/>
    </location>
</feature>
<evidence type="ECO:0000256" key="4">
    <source>
        <dbReference type="ARBA" id="ARBA00023136"/>
    </source>
</evidence>
<evidence type="ECO:0000256" key="5">
    <source>
        <dbReference type="ARBA" id="ARBA00023242"/>
    </source>
</evidence>
<dbReference type="Proteomes" id="UP000219602">
    <property type="component" value="Chromosome 9"/>
</dbReference>
<dbReference type="STRING" id="327505.A0A2H3GJG3"/>
<gene>
    <name evidence="10" type="ORF">AU210_010028</name>
</gene>
<evidence type="ECO:0000256" key="1">
    <source>
        <dbReference type="ARBA" id="ARBA00004141"/>
    </source>
</evidence>
<reference evidence="10 11" key="2">
    <citation type="journal article" date="2017" name="Sci. Rep.">
        <title>A mobile pathogenicity chromosome in Fusarium oxysporum for infection of multiple cucurbit species.</title>
        <authorList>
            <person name="van Dam P."/>
            <person name="Fokkens L."/>
            <person name="Ayukawa Y."/>
            <person name="van der Gragt M."/>
            <person name="Ter Horst A."/>
            <person name="Brankovics B."/>
            <person name="Houterman P.M."/>
            <person name="Arie T."/>
            <person name="Rep M."/>
        </authorList>
    </citation>
    <scope>NUCLEOTIDE SEQUENCE [LARGE SCALE GENOMIC DNA]</scope>
    <source>
        <strain evidence="10 11">Forc016</strain>
    </source>
</reference>
<accession>A0A2H3GJG3</accession>
<dbReference type="GO" id="GO:0000981">
    <property type="term" value="F:DNA-binding transcription factor activity, RNA polymerase II-specific"/>
    <property type="evidence" value="ECO:0007669"/>
    <property type="project" value="InterPro"/>
</dbReference>
<evidence type="ECO:0000259" key="9">
    <source>
        <dbReference type="Pfam" id="PF00324"/>
    </source>
</evidence>
<feature type="transmembrane region" description="Helical" evidence="7">
    <location>
        <begin position="130"/>
        <end position="160"/>
    </location>
</feature>
<dbReference type="GO" id="GO:0015171">
    <property type="term" value="F:amino acid transmembrane transporter activity"/>
    <property type="evidence" value="ECO:0007669"/>
    <property type="project" value="TreeGrafter"/>
</dbReference>
<dbReference type="CDD" id="cd00067">
    <property type="entry name" value="GAL4"/>
    <property type="match status" value="1"/>
</dbReference>
<name>A0A2H3GJG3_FUSOX</name>
<sequence>MAAAVPLNGAGTDYYPTRFLSKSFGFAMGYNYWFAYAILVPLEITVSTLVIHYWNPPVHDAVFLTILLVVVVRLHYLPVKDSGEAEFLFSSLKVTMLVGIMILSILIVAGGGPTGERVGSRNWDTPIKPWILEGSVGSLLAFLGVLVSIVLPMGFIAEMVAVSGGETKNPAKTLPKAARAFLFRLAFFYVLPVFFVTLICPADAPELTSGGSGAGSSPFVIGIKTAHIRVLDHIINTIILLSAWSAGNVYCYLSSRSLYSLSIDGYAPKFFAHTNKYGTPYWSVTASGLAALLAYLNVRSSAGQVLTWLVNIINISSVFSWILLSWSYIRFRKALEVQGVDRNRLPYRARLGKSSAWFCLFFFTVIGLLNGFQVFFLSEWNAADFITAYIGIPLKRHRKCDEKRPVCTLCQKSGRTCDYTSEFRWAPVNDVFVIPDTSFNGGTNRIDREERRKTAQNRGRQRRIRAQMQDAQQSGISRQVLNQRQNEAQTLSQGQSPNSGPAPYENDSQLRSPGSDHQDGLRSRPVPTLDNSHASLSSISPATTRQQVSSPEDFEVLTQGNSDMSLYFNDLSNAQFDSNWLNAFVMDQDRTTLSAQYDNQITATGHITSEQLVLDPTSVERSSVLADADASLEIIESEHEANRSKSSTGPVFGTTKTFQHSLGPLASSLPTCTEEIAFNYFMTDASPRIPALDSPGNPFRELCRVSISYPLLLHTFLYVSAANMYNYCRGDLRVMEERRSQALRSLRSMERYLRFSNIGEESSVSIENHAFSVLSLREVTLAAYLIHIASEVMTGSLTTDTHLRNAFKLVVELRYIDKMPEGFYSRFLVQRFAMIDVIMSLLRRRKPLAPEYFILYQQHEEADVYGPSFRELTGCPQPVLSFLARISTLATDVELENDVRLAEAYQLETTMRGWGSRKYPMPLNPAARSNSPVSGHGTASQDDHLSTLNACFYWMAHLLLARRVFLDPTASSRVQLYRKHLFALIDRLPPGCGPDSSLPIPFYMAAREAIVPLDREWVRHKHAEMIAIYPDRSRELMMSLTEDIWSMSDGEYHDLVVKGPWDLPWMDDDMNVRMKDSQAMHFII</sequence>
<evidence type="ECO:0000313" key="11">
    <source>
        <dbReference type="Proteomes" id="UP000219602"/>
    </source>
</evidence>
<dbReference type="Pfam" id="PF11951">
    <property type="entry name" value="Fungal_trans_2"/>
    <property type="match status" value="1"/>
</dbReference>
<dbReference type="InterPro" id="IPR001138">
    <property type="entry name" value="Zn2Cys6_DnaBD"/>
</dbReference>
<comment type="caution">
    <text evidence="10">The sequence shown here is derived from an EMBL/GenBank/DDBJ whole genome shotgun (WGS) entry which is preliminary data.</text>
</comment>
<dbReference type="InterPro" id="IPR004841">
    <property type="entry name" value="AA-permease/SLC12A_dom"/>
</dbReference>
<feature type="transmembrane region" description="Helical" evidence="7">
    <location>
        <begin position="279"/>
        <end position="296"/>
    </location>
</feature>
<keyword evidence="3 7" id="KW-1133">Transmembrane helix</keyword>
<dbReference type="SUPFAM" id="SSF57701">
    <property type="entry name" value="Zn2/Cys6 DNA-binding domain"/>
    <property type="match status" value="1"/>
</dbReference>
<feature type="compositionally biased region" description="Polar residues" evidence="6">
    <location>
        <begin position="469"/>
        <end position="499"/>
    </location>
</feature>
<feature type="domain" description="Zn(2)-C6 fungal-type" evidence="8">
    <location>
        <begin position="395"/>
        <end position="424"/>
    </location>
</feature>
<dbReference type="GO" id="GO:0008270">
    <property type="term" value="F:zinc ion binding"/>
    <property type="evidence" value="ECO:0007669"/>
    <property type="project" value="InterPro"/>
</dbReference>
<dbReference type="PANTHER" id="PTHR43341">
    <property type="entry name" value="AMINO ACID PERMEASE"/>
    <property type="match status" value="1"/>
</dbReference>
<evidence type="ECO:0000259" key="8">
    <source>
        <dbReference type="Pfam" id="PF00172"/>
    </source>
</evidence>
<feature type="region of interest" description="Disordered" evidence="6">
    <location>
        <begin position="442"/>
        <end position="551"/>
    </location>
</feature>
<keyword evidence="4 7" id="KW-0472">Membrane</keyword>
<comment type="subcellular location">
    <subcellularLocation>
        <location evidence="1">Membrane</location>
        <topology evidence="1">Multi-pass membrane protein</topology>
    </subcellularLocation>
</comment>
<evidence type="ECO:0000256" key="6">
    <source>
        <dbReference type="SAM" id="MobiDB-lite"/>
    </source>
</evidence>
<evidence type="ECO:0000256" key="2">
    <source>
        <dbReference type="ARBA" id="ARBA00022692"/>
    </source>
</evidence>
<feature type="transmembrane region" description="Helical" evidence="7">
    <location>
        <begin position="61"/>
        <end position="79"/>
    </location>
</feature>
<dbReference type="PANTHER" id="PTHR43341:SF36">
    <property type="entry name" value="PROLINE-SPECIFIC PERMEASE"/>
    <property type="match status" value="1"/>
</dbReference>
<organism evidence="10 11">
    <name type="scientific">Fusarium oxysporum f. sp. radicis-cucumerinum</name>
    <dbReference type="NCBI Taxonomy" id="327505"/>
    <lineage>
        <taxon>Eukaryota</taxon>
        <taxon>Fungi</taxon>
        <taxon>Dikarya</taxon>
        <taxon>Ascomycota</taxon>
        <taxon>Pezizomycotina</taxon>
        <taxon>Sordariomycetes</taxon>
        <taxon>Hypocreomycetidae</taxon>
        <taxon>Hypocreales</taxon>
        <taxon>Nectriaceae</taxon>
        <taxon>Fusarium</taxon>
        <taxon>Fusarium oxysporum species complex</taxon>
    </lineage>
</organism>
<dbReference type="InterPro" id="IPR021858">
    <property type="entry name" value="Fun_TF"/>
</dbReference>
<feature type="domain" description="Amino acid permease/ SLC12A" evidence="9">
    <location>
        <begin position="1"/>
        <end position="394"/>
    </location>
</feature>
<evidence type="ECO:0000256" key="3">
    <source>
        <dbReference type="ARBA" id="ARBA00022989"/>
    </source>
</evidence>
<evidence type="ECO:0008006" key="12">
    <source>
        <dbReference type="Google" id="ProtNLM"/>
    </source>
</evidence>
<keyword evidence="5" id="KW-0539">Nucleus</keyword>
<feature type="transmembrane region" description="Helical" evidence="7">
    <location>
        <begin position="234"/>
        <end position="253"/>
    </location>
</feature>
<dbReference type="GO" id="GO:0016020">
    <property type="term" value="C:membrane"/>
    <property type="evidence" value="ECO:0007669"/>
    <property type="project" value="UniProtKB-SubCell"/>
</dbReference>
<feature type="transmembrane region" description="Helical" evidence="7">
    <location>
        <begin position="32"/>
        <end position="55"/>
    </location>
</feature>
<dbReference type="EMBL" id="MABQ02000007">
    <property type="protein sequence ID" value="PCD30346.1"/>
    <property type="molecule type" value="Genomic_DNA"/>
</dbReference>
<reference evidence="10 11" key="1">
    <citation type="journal article" date="2016" name="Environ. Microbiol.">
        <title>Effector profiles distinguish formae speciales of Fusarium oxysporum.</title>
        <authorList>
            <person name="van Dam P."/>
            <person name="Fokkens L."/>
            <person name="Schmidt S.M."/>
            <person name="Linmans J.H."/>
            <person name="Kistler H.C."/>
            <person name="Ma L.J."/>
            <person name="Rep M."/>
        </authorList>
    </citation>
    <scope>NUCLEOTIDE SEQUENCE [LARGE SCALE GENOMIC DNA]</scope>
    <source>
        <strain evidence="10 11">Forc016</strain>
    </source>
</reference>
<dbReference type="Pfam" id="PF00172">
    <property type="entry name" value="Zn_clus"/>
    <property type="match status" value="1"/>
</dbReference>